<feature type="signal peptide" evidence="2">
    <location>
        <begin position="1"/>
        <end position="20"/>
    </location>
</feature>
<dbReference type="Proteomes" id="UP000076976">
    <property type="component" value="Unassembled WGS sequence"/>
</dbReference>
<dbReference type="AlphaFoldDB" id="A0A176QF52"/>
<reference evidence="3 4" key="1">
    <citation type="submission" date="2016-01" db="EMBL/GenBank/DDBJ databases">
        <title>Janibacter melonis strain CD11_4 genome sequencing and assembly.</title>
        <authorList>
            <person name="Nair G.R."/>
            <person name="Kaur G."/>
            <person name="Chander A.M."/>
            <person name="Mayilraj S."/>
        </authorList>
    </citation>
    <scope>NUCLEOTIDE SEQUENCE [LARGE SCALE GENOMIC DNA]</scope>
    <source>
        <strain evidence="3 4">CD11-4</strain>
    </source>
</reference>
<evidence type="ECO:0000256" key="2">
    <source>
        <dbReference type="SAM" id="SignalP"/>
    </source>
</evidence>
<evidence type="ECO:0000256" key="1">
    <source>
        <dbReference type="SAM" id="MobiDB-lite"/>
    </source>
</evidence>
<accession>A0A176QF52</accession>
<name>A0A176QF52_9MICO</name>
<evidence type="ECO:0000313" key="3">
    <source>
        <dbReference type="EMBL" id="OAB88322.1"/>
    </source>
</evidence>
<keyword evidence="2" id="KW-0732">Signal</keyword>
<evidence type="ECO:0008006" key="5">
    <source>
        <dbReference type="Google" id="ProtNLM"/>
    </source>
</evidence>
<protein>
    <recommendedName>
        <fullName evidence="5">Lipoprotein</fullName>
    </recommendedName>
</protein>
<dbReference type="EMBL" id="LQZG01000001">
    <property type="protein sequence ID" value="OAB88322.1"/>
    <property type="molecule type" value="Genomic_DNA"/>
</dbReference>
<feature type="region of interest" description="Disordered" evidence="1">
    <location>
        <begin position="42"/>
        <end position="62"/>
    </location>
</feature>
<comment type="caution">
    <text evidence="3">The sequence shown here is derived from an EMBL/GenBank/DDBJ whole genome shotgun (WGS) entry which is preliminary data.</text>
</comment>
<feature type="chain" id="PRO_5008048837" description="Lipoprotein" evidence="2">
    <location>
        <begin position="21"/>
        <end position="223"/>
    </location>
</feature>
<organism evidence="3 4">
    <name type="scientific">Janibacter melonis</name>
    <dbReference type="NCBI Taxonomy" id="262209"/>
    <lineage>
        <taxon>Bacteria</taxon>
        <taxon>Bacillati</taxon>
        <taxon>Actinomycetota</taxon>
        <taxon>Actinomycetes</taxon>
        <taxon>Micrococcales</taxon>
        <taxon>Intrasporangiaceae</taxon>
        <taxon>Janibacter</taxon>
    </lineage>
</organism>
<dbReference type="STRING" id="262209.AWH69_00445"/>
<proteinExistence type="predicted"/>
<dbReference type="PROSITE" id="PS51257">
    <property type="entry name" value="PROKAR_LIPOPROTEIN"/>
    <property type="match status" value="1"/>
</dbReference>
<sequence>MALVVSRRVAALVVAGGLLAGCGGQDTSTEGTQMMQERTVEAFESSDPSVASLARSDETRPRPIATPFTDRWFVIQLEARHRLQVVAVTREGEPRGVVLSGHPERWAEVVEDVTVSDEETAAQVADAYSAALRPTTGGARLLDSLDDLDLPSGAADQAQELEREHGADVSDRSVTAVDGGWRTQRWSTEDRDLVRHVLTVATDGTVEDERTVVEQDLPLPIPL</sequence>
<gene>
    <name evidence="3" type="ORF">AWH69_00445</name>
</gene>
<evidence type="ECO:0000313" key="4">
    <source>
        <dbReference type="Proteomes" id="UP000076976"/>
    </source>
</evidence>
<keyword evidence="4" id="KW-1185">Reference proteome</keyword>